<feature type="transmembrane region" description="Helical" evidence="3">
    <location>
        <begin position="175"/>
        <end position="200"/>
    </location>
</feature>
<keyword evidence="3" id="KW-1133">Transmembrane helix</keyword>
<dbReference type="SMART" id="SM00271">
    <property type="entry name" value="DnaJ"/>
    <property type="match status" value="1"/>
</dbReference>
<dbReference type="GO" id="GO:0042026">
    <property type="term" value="P:protein refolding"/>
    <property type="evidence" value="ECO:0007669"/>
    <property type="project" value="TreeGrafter"/>
</dbReference>
<dbReference type="InterPro" id="IPR001623">
    <property type="entry name" value="DnaJ_domain"/>
</dbReference>
<accession>A0A3N6M1A5</accession>
<dbReference type="PANTHER" id="PTHR43096:SF52">
    <property type="entry name" value="DNAJ HOMOLOG 1, MITOCHONDRIAL-RELATED"/>
    <property type="match status" value="1"/>
</dbReference>
<dbReference type="GO" id="GO:0051082">
    <property type="term" value="F:unfolded protein binding"/>
    <property type="evidence" value="ECO:0007669"/>
    <property type="project" value="TreeGrafter"/>
</dbReference>
<proteinExistence type="predicted"/>
<keyword evidence="3" id="KW-0472">Membrane</keyword>
<feature type="transmembrane region" description="Helical" evidence="3">
    <location>
        <begin position="143"/>
        <end position="163"/>
    </location>
</feature>
<gene>
    <name evidence="5" type="ORF">EA473_03245</name>
</gene>
<evidence type="ECO:0000313" key="6">
    <source>
        <dbReference type="Proteomes" id="UP000282323"/>
    </source>
</evidence>
<feature type="domain" description="J" evidence="4">
    <location>
        <begin position="17"/>
        <end position="81"/>
    </location>
</feature>
<dbReference type="Proteomes" id="UP000282323">
    <property type="component" value="Unassembled WGS sequence"/>
</dbReference>
<feature type="compositionally biased region" description="Polar residues" evidence="2">
    <location>
        <begin position="83"/>
        <end position="98"/>
    </location>
</feature>
<comment type="caution">
    <text evidence="5">The sequence shown here is derived from an EMBL/GenBank/DDBJ whole genome shotgun (WGS) entry which is preliminary data.</text>
</comment>
<evidence type="ECO:0000259" key="4">
    <source>
        <dbReference type="PROSITE" id="PS50076"/>
    </source>
</evidence>
<evidence type="ECO:0000313" key="5">
    <source>
        <dbReference type="EMBL" id="RQG97103.1"/>
    </source>
</evidence>
<dbReference type="Gene3D" id="1.10.287.110">
    <property type="entry name" value="DnaJ domain"/>
    <property type="match status" value="1"/>
</dbReference>
<dbReference type="SUPFAM" id="SSF46565">
    <property type="entry name" value="Chaperone J-domain"/>
    <property type="match status" value="1"/>
</dbReference>
<keyword evidence="6" id="KW-1185">Reference proteome</keyword>
<dbReference type="GO" id="GO:0005737">
    <property type="term" value="C:cytoplasm"/>
    <property type="evidence" value="ECO:0007669"/>
    <property type="project" value="TreeGrafter"/>
</dbReference>
<keyword evidence="3" id="KW-0812">Transmembrane</keyword>
<dbReference type="InterPro" id="IPR018253">
    <property type="entry name" value="DnaJ_domain_CS"/>
</dbReference>
<evidence type="ECO:0000256" key="1">
    <source>
        <dbReference type="ARBA" id="ARBA00023186"/>
    </source>
</evidence>
<protein>
    <submittedName>
        <fullName evidence="5">J domain-containing protein</fullName>
    </submittedName>
</protein>
<dbReference type="Pfam" id="PF00226">
    <property type="entry name" value="DnaJ"/>
    <property type="match status" value="1"/>
</dbReference>
<dbReference type="PRINTS" id="PR00625">
    <property type="entry name" value="JDOMAIN"/>
</dbReference>
<dbReference type="PANTHER" id="PTHR43096">
    <property type="entry name" value="DNAJ HOMOLOG 1, MITOCHONDRIAL-RELATED"/>
    <property type="match status" value="1"/>
</dbReference>
<sequence length="217" mass="23524">MSWVPRSTTRAGVRHVKYYDILGVDRDASQEEIKRAYREKVKETHPDQSDHPNAGQLFMQVKEAYDVLGDPDRKNRYDKHGISGTSSDGGATQSTTSADADGVGWRAHTRGTDRSESLWEGVQRQSDKPPGVDDIGGSRVTVVAGNVVAAFTGVLLGLEIVIYSVARLQGEQVGLIFSGSIGVLGVVLFALIFFVVIAGIEHLLGTHRTILSSYPNT</sequence>
<dbReference type="EMBL" id="REGA01000002">
    <property type="protein sequence ID" value="RQG97103.1"/>
    <property type="molecule type" value="Genomic_DNA"/>
</dbReference>
<dbReference type="CDD" id="cd06257">
    <property type="entry name" value="DnaJ"/>
    <property type="match status" value="1"/>
</dbReference>
<dbReference type="InterPro" id="IPR036869">
    <property type="entry name" value="J_dom_sf"/>
</dbReference>
<feature type="region of interest" description="Disordered" evidence="2">
    <location>
        <begin position="70"/>
        <end position="135"/>
    </location>
</feature>
<dbReference type="PROSITE" id="PS50076">
    <property type="entry name" value="DNAJ_2"/>
    <property type="match status" value="1"/>
</dbReference>
<reference evidence="5 6" key="1">
    <citation type="submission" date="2018-10" db="EMBL/GenBank/DDBJ databases">
        <title>Natrarchaeobius chitinivorans gen. nov., sp. nov., and Natrarchaeobius haloalkaliphilus sp. nov., alkaliphilic, chitin-utilizing haloarchaea from hypersaline alkaline lakes.</title>
        <authorList>
            <person name="Sorokin D.Y."/>
            <person name="Elcheninov A.G."/>
            <person name="Kostrikina N.A."/>
            <person name="Bale N.J."/>
            <person name="Sinninghe Damste J.S."/>
            <person name="Khijniak T.V."/>
            <person name="Kublanov I.V."/>
            <person name="Toshchakov S.V."/>
        </authorList>
    </citation>
    <scope>NUCLEOTIDE SEQUENCE [LARGE SCALE GENOMIC DNA]</scope>
    <source>
        <strain evidence="5 6">AArcht4T</strain>
    </source>
</reference>
<feature type="compositionally biased region" description="Basic and acidic residues" evidence="2">
    <location>
        <begin position="70"/>
        <end position="81"/>
    </location>
</feature>
<organism evidence="5 6">
    <name type="scientific">Natrarchaeobius chitinivorans</name>
    <dbReference type="NCBI Taxonomy" id="1679083"/>
    <lineage>
        <taxon>Archaea</taxon>
        <taxon>Methanobacteriati</taxon>
        <taxon>Methanobacteriota</taxon>
        <taxon>Stenosarchaea group</taxon>
        <taxon>Halobacteria</taxon>
        <taxon>Halobacteriales</taxon>
        <taxon>Natrialbaceae</taxon>
        <taxon>Natrarchaeobius</taxon>
    </lineage>
</organism>
<dbReference type="PROSITE" id="PS00636">
    <property type="entry name" value="DNAJ_1"/>
    <property type="match status" value="1"/>
</dbReference>
<dbReference type="AlphaFoldDB" id="A0A3N6M1A5"/>
<evidence type="ECO:0000256" key="3">
    <source>
        <dbReference type="SAM" id="Phobius"/>
    </source>
</evidence>
<name>A0A3N6M1A5_NATCH</name>
<keyword evidence="1" id="KW-0143">Chaperone</keyword>
<evidence type="ECO:0000256" key="2">
    <source>
        <dbReference type="SAM" id="MobiDB-lite"/>
    </source>
</evidence>